<comment type="function">
    <text evidence="9">Involved in pyrimidine base degradation. Catalyzes physiologically the reduction of uracil to 5,6-dihydrouracil (DHU) by using NADH as a specific cosubstrate. It also catalyzes the reverse reaction and the reduction of thymine to 5,6-dihydrothymine (DHT).</text>
</comment>
<dbReference type="Gene3D" id="3.20.20.70">
    <property type="entry name" value="Aldolase class I"/>
    <property type="match status" value="1"/>
</dbReference>
<evidence type="ECO:0000313" key="13">
    <source>
        <dbReference type="EMBL" id="MDT6978480.1"/>
    </source>
</evidence>
<evidence type="ECO:0000256" key="6">
    <source>
        <dbReference type="ARBA" id="ARBA00023002"/>
    </source>
</evidence>
<keyword evidence="5" id="KW-0665">Pyrimidine biosynthesis</keyword>
<comment type="catalytic activity">
    <reaction evidence="8">
        <text>5,6-dihydrouracil + NAD(+) = uracil + NADH + H(+)</text>
        <dbReference type="Rhea" id="RHEA:20189"/>
        <dbReference type="ChEBI" id="CHEBI:15378"/>
        <dbReference type="ChEBI" id="CHEBI:15901"/>
        <dbReference type="ChEBI" id="CHEBI:17568"/>
        <dbReference type="ChEBI" id="CHEBI:57540"/>
        <dbReference type="ChEBI" id="CHEBI:57945"/>
        <dbReference type="EC" id="1.3.1.1"/>
    </reaction>
</comment>
<dbReference type="InterPro" id="IPR013785">
    <property type="entry name" value="Aldolase_TIM"/>
</dbReference>
<evidence type="ECO:0000313" key="14">
    <source>
        <dbReference type="Proteomes" id="UP001258434"/>
    </source>
</evidence>
<organism evidence="13 14">
    <name type="scientific">Bacteroides fragilis</name>
    <dbReference type="NCBI Taxonomy" id="817"/>
    <lineage>
        <taxon>Bacteria</taxon>
        <taxon>Pseudomonadati</taxon>
        <taxon>Bacteroidota</taxon>
        <taxon>Bacteroidia</taxon>
        <taxon>Bacteroidales</taxon>
        <taxon>Bacteroidaceae</taxon>
        <taxon>Bacteroides</taxon>
    </lineage>
</organism>
<dbReference type="GO" id="GO:0004159">
    <property type="term" value="F:dihydropyrimidine dehydrogenase (NAD+) activity"/>
    <property type="evidence" value="ECO:0007669"/>
    <property type="project" value="UniProtKB-EC"/>
</dbReference>
<dbReference type="EC" id="1.3.1.1" evidence="11"/>
<evidence type="ECO:0000256" key="3">
    <source>
        <dbReference type="ARBA" id="ARBA00022630"/>
    </source>
</evidence>
<accession>A0ABD5G3B7</accession>
<dbReference type="EMBL" id="JAVFHL010000002">
    <property type="protein sequence ID" value="MDT6978480.1"/>
    <property type="molecule type" value="Genomic_DNA"/>
</dbReference>
<protein>
    <recommendedName>
        <fullName evidence="11">dihydrouracil dehydrogenase (NAD(+))</fullName>
        <ecNumber evidence="11">1.3.1.1</ecNumber>
    </recommendedName>
</protein>
<dbReference type="PIRSF" id="PIRSF000164">
    <property type="entry name" value="DHO_oxidase"/>
    <property type="match status" value="1"/>
</dbReference>
<dbReference type="GO" id="GO:0006221">
    <property type="term" value="P:pyrimidine nucleotide biosynthetic process"/>
    <property type="evidence" value="ECO:0007669"/>
    <property type="project" value="UniProtKB-KW"/>
</dbReference>
<evidence type="ECO:0000256" key="11">
    <source>
        <dbReference type="ARBA" id="ARBA00049728"/>
    </source>
</evidence>
<dbReference type="Pfam" id="PF01180">
    <property type="entry name" value="DHO_dh"/>
    <property type="match status" value="1"/>
</dbReference>
<comment type="subunit">
    <text evidence="10">Heterotetramer of 2 PreA and 2 PreT subunits.</text>
</comment>
<evidence type="ECO:0000256" key="1">
    <source>
        <dbReference type="ARBA" id="ARBA00001917"/>
    </source>
</evidence>
<comment type="caution">
    <text evidence="13">The sequence shown here is derived from an EMBL/GenBank/DDBJ whole genome shotgun (WGS) entry which is preliminary data.</text>
</comment>
<keyword evidence="6" id="KW-0560">Oxidoreductase</keyword>
<name>A0ABD5G3B7_BACFG</name>
<evidence type="ECO:0000259" key="12">
    <source>
        <dbReference type="Pfam" id="PF01180"/>
    </source>
</evidence>
<dbReference type="NCBIfam" id="NF005741">
    <property type="entry name" value="PRK07565.1"/>
    <property type="match status" value="1"/>
</dbReference>
<evidence type="ECO:0000256" key="4">
    <source>
        <dbReference type="ARBA" id="ARBA00022643"/>
    </source>
</evidence>
<evidence type="ECO:0000256" key="9">
    <source>
        <dbReference type="ARBA" id="ARBA00049578"/>
    </source>
</evidence>
<gene>
    <name evidence="13" type="ORF">BFGS077_003796</name>
</gene>
<dbReference type="InterPro" id="IPR012135">
    <property type="entry name" value="Dihydroorotate_DH_1_2"/>
</dbReference>
<keyword evidence="4" id="KW-0288">FMN</keyword>
<dbReference type="SUPFAM" id="SSF51395">
    <property type="entry name" value="FMN-linked oxidoreductases"/>
    <property type="match status" value="1"/>
</dbReference>
<evidence type="ECO:0000256" key="5">
    <source>
        <dbReference type="ARBA" id="ARBA00022975"/>
    </source>
</evidence>
<dbReference type="Proteomes" id="UP001258434">
    <property type="component" value="Unassembled WGS sequence"/>
</dbReference>
<proteinExistence type="predicted"/>
<comment type="catalytic activity">
    <reaction evidence="7">
        <text>5,6-dihydrothymine + NAD(+) = thymine + NADH + H(+)</text>
        <dbReference type="Rhea" id="RHEA:28791"/>
        <dbReference type="ChEBI" id="CHEBI:15378"/>
        <dbReference type="ChEBI" id="CHEBI:17821"/>
        <dbReference type="ChEBI" id="CHEBI:27468"/>
        <dbReference type="ChEBI" id="CHEBI:57540"/>
        <dbReference type="ChEBI" id="CHEBI:57945"/>
        <dbReference type="EC" id="1.3.1.1"/>
    </reaction>
</comment>
<dbReference type="PANTHER" id="PTHR43073">
    <property type="entry name" value="DIHYDROPYRIMIDINE DEHYDROGENASE [NADP(+)]"/>
    <property type="match status" value="1"/>
</dbReference>
<dbReference type="AlphaFoldDB" id="A0ABD5G3B7"/>
<sequence>MADLKTTFAGLTLKNPVIISSSGLTNSAAKNAKLEAAGAGAIVLKSLFEEQIMMEADRLRNPSYYPEGSDYLAEYIRNHKLAEYLELIKESKKICTIPVIASINCYTDAEWVDFAKQIEEAGADALEINILALQSDIQYKYGSFEQRHIDILSHIKKTIRIPVIMKLGSNFTNPVALIDQLYANGAAAVVLFNRFYQPDIDVEKMEHTSGDVFSNASDLSTTLRWIGISSSLVSKIDYAASGGIHKPDGIVKAILAGASAIEICSAIYQNTNLFVGEMNRFLSAWMERKGFKHISQFKGKLNAKDVEGINMFERTQFLKYFSEKIR</sequence>
<dbReference type="CDD" id="cd04739">
    <property type="entry name" value="DHOD_like"/>
    <property type="match status" value="1"/>
</dbReference>
<evidence type="ECO:0000256" key="10">
    <source>
        <dbReference type="ARBA" id="ARBA00049714"/>
    </source>
</evidence>
<dbReference type="RefSeq" id="WP_009293210.1">
    <property type="nucleotide sequence ID" value="NZ_GL945048.1"/>
</dbReference>
<evidence type="ECO:0000256" key="2">
    <source>
        <dbReference type="ARBA" id="ARBA00004725"/>
    </source>
</evidence>
<reference evidence="13 14" key="2">
    <citation type="submission" date="2023-08" db="EMBL/GenBank/DDBJ databases">
        <authorList>
            <person name="Du M."/>
            <person name="Liu C."/>
            <person name="Liu S.-J."/>
        </authorList>
    </citation>
    <scope>NUCLEOTIDE SEQUENCE [LARGE SCALE GENOMIC DNA]</scope>
    <source>
        <strain evidence="13 14">GS077</strain>
    </source>
</reference>
<dbReference type="InterPro" id="IPR005720">
    <property type="entry name" value="Dihydroorotate_DH_cat"/>
</dbReference>
<evidence type="ECO:0000256" key="7">
    <source>
        <dbReference type="ARBA" id="ARBA00047685"/>
    </source>
</evidence>
<comment type="cofactor">
    <cofactor evidence="1">
        <name>FMN</name>
        <dbReference type="ChEBI" id="CHEBI:58210"/>
    </cofactor>
</comment>
<keyword evidence="3" id="KW-0285">Flavoprotein</keyword>
<reference evidence="14" key="1">
    <citation type="submission" date="2023-07" db="EMBL/GenBank/DDBJ databases">
        <title>A gut symbiont ubiquitin homologue binds and inactivates peptidyl-prolyl isomerase to mediate the interbacterial arms race in the human gut.</title>
        <authorList>
            <person name="Jiang K."/>
            <person name="Li W."/>
            <person name="Tong M."/>
            <person name="Xu J."/>
            <person name="Chen Z."/>
            <person name="Yang Y."/>
            <person name="Zang Y."/>
            <person name="Jiao X."/>
            <person name="Liu C."/>
            <person name="Lim B."/>
            <person name="Jiang X."/>
            <person name="Wang J."/>
            <person name="Wu D."/>
            <person name="Wang M."/>
            <person name="Liu S.-J."/>
            <person name="Shao F."/>
            <person name="Gao X."/>
        </authorList>
    </citation>
    <scope>NUCLEOTIDE SEQUENCE [LARGE SCALE GENOMIC DNA]</scope>
    <source>
        <strain evidence="14">GS077</strain>
    </source>
</reference>
<comment type="pathway">
    <text evidence="2">Pyrimidine metabolism; UMP biosynthesis via de novo pathway.</text>
</comment>
<feature type="domain" description="Dihydroorotate dehydrogenase catalytic" evidence="12">
    <location>
        <begin position="4"/>
        <end position="274"/>
    </location>
</feature>
<dbReference type="PANTHER" id="PTHR43073:SF2">
    <property type="entry name" value="DIHYDROPYRIMIDINE DEHYDROGENASE [NADP(+)]"/>
    <property type="match status" value="1"/>
</dbReference>
<evidence type="ECO:0000256" key="8">
    <source>
        <dbReference type="ARBA" id="ARBA00048792"/>
    </source>
</evidence>